<dbReference type="EMBL" id="FP929047">
    <property type="protein sequence ID" value="CBL05108.1"/>
    <property type="molecule type" value="Genomic_DNA"/>
</dbReference>
<evidence type="ECO:0000313" key="4">
    <source>
        <dbReference type="Proteomes" id="UP000008805"/>
    </source>
</evidence>
<feature type="transmembrane region" description="Helical" evidence="2">
    <location>
        <begin position="201"/>
        <end position="225"/>
    </location>
</feature>
<evidence type="ECO:0000256" key="2">
    <source>
        <dbReference type="SAM" id="Phobius"/>
    </source>
</evidence>
<name>D6EBL1_9ACTN</name>
<keyword evidence="2" id="KW-0812">Transmembrane</keyword>
<protein>
    <recommendedName>
        <fullName evidence="5">TrbL/VirB6 plasmid conjugal transfer protein</fullName>
    </recommendedName>
</protein>
<accession>D6EBL1</accession>
<keyword evidence="2" id="KW-1133">Transmembrane helix</keyword>
<dbReference type="KEGG" id="gpa:GPA_33540"/>
<dbReference type="HOGENOM" id="CLU_836501_0_0_11"/>
<dbReference type="Pfam" id="PF19478">
    <property type="entry name" value="TrbL_2"/>
    <property type="match status" value="1"/>
</dbReference>
<evidence type="ECO:0008006" key="5">
    <source>
        <dbReference type="Google" id="ProtNLM"/>
    </source>
</evidence>
<dbReference type="RefSeq" id="WP_015540451.1">
    <property type="nucleotide sequence ID" value="NC_021021.1"/>
</dbReference>
<dbReference type="AlphaFoldDB" id="D6EBL1"/>
<dbReference type="PATRIC" id="fig|657308.3.peg.2785"/>
<reference evidence="3 4" key="2">
    <citation type="submission" date="2010-03" db="EMBL/GenBank/DDBJ databases">
        <authorList>
            <person name="Pajon A."/>
        </authorList>
    </citation>
    <scope>NUCLEOTIDE SEQUENCE [LARGE SCALE GENOMIC DNA]</scope>
    <source>
        <strain evidence="4">7-10-1-b</strain>
    </source>
</reference>
<keyword evidence="2" id="KW-0472">Membrane</keyword>
<feature type="transmembrane region" description="Helical" evidence="2">
    <location>
        <begin position="262"/>
        <end position="284"/>
    </location>
</feature>
<dbReference type="InterPro" id="IPR045798">
    <property type="entry name" value="TrbL_Firmicutes"/>
</dbReference>
<sequence>MPMGSLVKLAHDRRFKLAFAATIVLLTTLLVPAHGAYADIAGDINNWLAELLREATNWMFSKQVDVLKGIGYDGILGADFDSMLTTSGSVSMYDIAHGVWKVAILPIGCGVLSLVFTVKLIQISQRVDGNASMPGVKEVVFLLVFFAVFLFLIQHSFELMQSIYEVVGIAIDKVMGLFGQGGTLDLAAASIVTTDDDIPALLAMLVVSLISWVVVLAAYIVALVVCWARALQLYIMAAFSPIPLAFMALDDTRQIGVGYLKNFTAVCIAGLIIVILLIAFPVILGGLTGANPGTGTPVDAVATGLTYALQYLAMCILLILSLAKSGAWARSRARPKTLRRCRSRRRALPGRGRGGRGGPRRRCRLRGRATRCRR</sequence>
<proteinExistence type="predicted"/>
<dbReference type="Proteomes" id="UP000008805">
    <property type="component" value="Chromosome"/>
</dbReference>
<feature type="region of interest" description="Disordered" evidence="1">
    <location>
        <begin position="345"/>
        <end position="374"/>
    </location>
</feature>
<feature type="transmembrane region" description="Helical" evidence="2">
    <location>
        <begin position="304"/>
        <end position="323"/>
    </location>
</feature>
<feature type="transmembrane region" description="Helical" evidence="2">
    <location>
        <begin position="139"/>
        <end position="157"/>
    </location>
</feature>
<organism evidence="3 4">
    <name type="scientific">Gordonibacter pamelaeae 7-10-1-b</name>
    <dbReference type="NCBI Taxonomy" id="657308"/>
    <lineage>
        <taxon>Bacteria</taxon>
        <taxon>Bacillati</taxon>
        <taxon>Actinomycetota</taxon>
        <taxon>Coriobacteriia</taxon>
        <taxon>Eggerthellales</taxon>
        <taxon>Eggerthellaceae</taxon>
        <taxon>Gordonibacter</taxon>
    </lineage>
</organism>
<keyword evidence="4" id="KW-1185">Reference proteome</keyword>
<gene>
    <name evidence="3" type="ORF">GPA_33540</name>
</gene>
<evidence type="ECO:0000313" key="3">
    <source>
        <dbReference type="EMBL" id="CBL05108.1"/>
    </source>
</evidence>
<evidence type="ECO:0000256" key="1">
    <source>
        <dbReference type="SAM" id="MobiDB-lite"/>
    </source>
</evidence>
<feature type="transmembrane region" description="Helical" evidence="2">
    <location>
        <begin position="98"/>
        <end position="118"/>
    </location>
</feature>
<feature type="compositionally biased region" description="Basic residues" evidence="1">
    <location>
        <begin position="358"/>
        <end position="374"/>
    </location>
</feature>
<reference evidence="3 4" key="1">
    <citation type="submission" date="2010-03" db="EMBL/GenBank/DDBJ databases">
        <title>The genome sequence of Gordonibacter pamelaeae 7-10-1-bT.</title>
        <authorList>
            <consortium name="metaHIT consortium -- http://www.metahit.eu/"/>
            <person name="Pajon A."/>
            <person name="Turner K."/>
            <person name="Parkhill J."/>
            <person name="Timmis K."/>
            <person name="Oxley A."/>
            <person name="Wurdemann D."/>
        </authorList>
    </citation>
    <scope>NUCLEOTIDE SEQUENCE [LARGE SCALE GENOMIC DNA]</scope>
    <source>
        <strain evidence="4">7-10-1-b</strain>
    </source>
</reference>